<dbReference type="InterPro" id="IPR011990">
    <property type="entry name" value="TPR-like_helical_dom_sf"/>
</dbReference>
<dbReference type="EMBL" id="JBGBDC010000002">
    <property type="protein sequence ID" value="MEY2250767.1"/>
    <property type="molecule type" value="Genomic_DNA"/>
</dbReference>
<gene>
    <name evidence="4" type="ORF">AB7A72_07125</name>
</gene>
<name>A0ABV4B0Q5_9BURK</name>
<evidence type="ECO:0000313" key="4">
    <source>
        <dbReference type="EMBL" id="MEY2250767.1"/>
    </source>
</evidence>
<evidence type="ECO:0000256" key="2">
    <source>
        <dbReference type="SAM" id="MobiDB-lite"/>
    </source>
</evidence>
<dbReference type="Proteomes" id="UP001562178">
    <property type="component" value="Unassembled WGS sequence"/>
</dbReference>
<sequence>MRQTYRNTRTWSLPLLALAAALLGGCASKGPQGYGAAEQSTAAQAQQQMEKAAQLTQIDAQQTYLNLIRQMQQANQWYASLAHTQAFERQYGSQPQIRLMRADALRNTGQGKWAEQGYQALLADPDSSTVARARRGLGLLYASQGQYPNAIAQLEMARQINPIDADVLSDLAYAHMLDGQTEAAHLPVLQAAQLAPGNARVQLNLALYLMASDQKAQASQLLQRLSQPAAKNVPALIDANSMQTLQAQLQTVQTAMRRRNGGELPTPAPLAAAPMVDSATLAASPLTVPAAAPVVTPAAAPSEVPAAGPGPALPTALRSTTAGNDSQPITASPARPIAP</sequence>
<feature type="compositionally biased region" description="Low complexity" evidence="2">
    <location>
        <begin position="299"/>
        <end position="317"/>
    </location>
</feature>
<proteinExistence type="predicted"/>
<dbReference type="Pfam" id="PF13414">
    <property type="entry name" value="TPR_11"/>
    <property type="match status" value="1"/>
</dbReference>
<feature type="region of interest" description="Disordered" evidence="2">
    <location>
        <begin position="299"/>
        <end position="339"/>
    </location>
</feature>
<dbReference type="RefSeq" id="WP_369459452.1">
    <property type="nucleotide sequence ID" value="NZ_JBGBDC010000002.1"/>
</dbReference>
<dbReference type="PROSITE" id="PS51257">
    <property type="entry name" value="PROKAR_LIPOPROTEIN"/>
    <property type="match status" value="1"/>
</dbReference>
<organism evidence="4 5">
    <name type="scientific">Comamonas sediminis</name>
    <dbReference type="NCBI Taxonomy" id="1783360"/>
    <lineage>
        <taxon>Bacteria</taxon>
        <taxon>Pseudomonadati</taxon>
        <taxon>Pseudomonadota</taxon>
        <taxon>Betaproteobacteria</taxon>
        <taxon>Burkholderiales</taxon>
        <taxon>Comamonadaceae</taxon>
        <taxon>Comamonas</taxon>
    </lineage>
</organism>
<reference evidence="4 5" key="1">
    <citation type="journal article" date="2016" name="Int. J. Syst. Evol. Microbiol.">
        <title>Description of Comamonas sediminis sp. nov., isolated from lagoon sediments.</title>
        <authorList>
            <person name="Subhash Y."/>
            <person name="Bang J.J."/>
            <person name="You T.H."/>
            <person name="Lee S.S."/>
        </authorList>
    </citation>
    <scope>NUCLEOTIDE SEQUENCE [LARGE SCALE GENOMIC DNA]</scope>
    <source>
        <strain evidence="4 5">JCM 31169</strain>
    </source>
</reference>
<evidence type="ECO:0000256" key="3">
    <source>
        <dbReference type="SAM" id="SignalP"/>
    </source>
</evidence>
<dbReference type="PROSITE" id="PS50005">
    <property type="entry name" value="TPR"/>
    <property type="match status" value="1"/>
</dbReference>
<keyword evidence="3" id="KW-0732">Signal</keyword>
<feature type="signal peptide" evidence="3">
    <location>
        <begin position="1"/>
        <end position="29"/>
    </location>
</feature>
<accession>A0ABV4B0Q5</accession>
<evidence type="ECO:0000313" key="5">
    <source>
        <dbReference type="Proteomes" id="UP001562178"/>
    </source>
</evidence>
<comment type="caution">
    <text evidence="4">The sequence shown here is derived from an EMBL/GenBank/DDBJ whole genome shotgun (WGS) entry which is preliminary data.</text>
</comment>
<protein>
    <submittedName>
        <fullName evidence="4">Tetratricopeptide repeat protein</fullName>
    </submittedName>
</protein>
<feature type="compositionally biased region" description="Polar residues" evidence="2">
    <location>
        <begin position="318"/>
        <end position="330"/>
    </location>
</feature>
<feature type="chain" id="PRO_5046515060" evidence="3">
    <location>
        <begin position="30"/>
        <end position="339"/>
    </location>
</feature>
<keyword evidence="5" id="KW-1185">Reference proteome</keyword>
<evidence type="ECO:0000256" key="1">
    <source>
        <dbReference type="PROSITE-ProRule" id="PRU00339"/>
    </source>
</evidence>
<feature type="repeat" description="TPR" evidence="1">
    <location>
        <begin position="131"/>
        <end position="164"/>
    </location>
</feature>
<keyword evidence="1" id="KW-0802">TPR repeat</keyword>
<dbReference type="Gene3D" id="1.25.40.10">
    <property type="entry name" value="Tetratricopeptide repeat domain"/>
    <property type="match status" value="1"/>
</dbReference>
<dbReference type="InterPro" id="IPR019734">
    <property type="entry name" value="TPR_rpt"/>
</dbReference>
<dbReference type="SMART" id="SM00028">
    <property type="entry name" value="TPR"/>
    <property type="match status" value="3"/>
</dbReference>
<dbReference type="SUPFAM" id="SSF48452">
    <property type="entry name" value="TPR-like"/>
    <property type="match status" value="1"/>
</dbReference>